<dbReference type="GO" id="GO:0006046">
    <property type="term" value="P:N-acetylglucosamine catabolic process"/>
    <property type="evidence" value="ECO:0007669"/>
    <property type="project" value="TreeGrafter"/>
</dbReference>
<evidence type="ECO:0000259" key="1">
    <source>
        <dbReference type="Pfam" id="PF01182"/>
    </source>
</evidence>
<reference evidence="2" key="2">
    <citation type="journal article" date="2021" name="Microbiol. Resour. Announc.">
        <title>Complete Genome Sequences of Three Human Oral Treponema parvum Isolates.</title>
        <authorList>
            <person name="Zeng H."/>
            <person name="Watt R.M."/>
        </authorList>
    </citation>
    <scope>NUCLEOTIDE SEQUENCE</scope>
    <source>
        <strain evidence="2">ATCC 700773</strain>
    </source>
</reference>
<evidence type="ECO:0000313" key="2">
    <source>
        <dbReference type="EMBL" id="QTQ11341.1"/>
    </source>
</evidence>
<dbReference type="PANTHER" id="PTHR11280">
    <property type="entry name" value="GLUCOSAMINE-6-PHOSPHATE ISOMERASE"/>
    <property type="match status" value="1"/>
</dbReference>
<dbReference type="PANTHER" id="PTHR11280:SF6">
    <property type="entry name" value="GLUCOSAMINE-6-PHOSPHATE ISOMERASE NAGB"/>
    <property type="match status" value="1"/>
</dbReference>
<dbReference type="SUPFAM" id="SSF100950">
    <property type="entry name" value="NagB/RpiA/CoA transferase-like"/>
    <property type="match status" value="1"/>
</dbReference>
<dbReference type="InterPro" id="IPR037171">
    <property type="entry name" value="NagB/RpiA_transferase-like"/>
</dbReference>
<dbReference type="RefSeq" id="WP_210118136.1">
    <property type="nucleotide sequence ID" value="NZ_CP054257.1"/>
</dbReference>
<accession>A0A975IBU3</accession>
<dbReference type="GO" id="GO:0005737">
    <property type="term" value="C:cytoplasm"/>
    <property type="evidence" value="ECO:0007669"/>
    <property type="project" value="TreeGrafter"/>
</dbReference>
<proteinExistence type="predicted"/>
<dbReference type="EMBL" id="CP054257">
    <property type="protein sequence ID" value="QTQ11341.1"/>
    <property type="molecule type" value="Genomic_DNA"/>
</dbReference>
<dbReference type="AlphaFoldDB" id="A0A975IBU3"/>
<evidence type="ECO:0000313" key="3">
    <source>
        <dbReference type="Proteomes" id="UP000671995"/>
    </source>
</evidence>
<dbReference type="InterPro" id="IPR004547">
    <property type="entry name" value="Glucosamine6P_isomerase"/>
</dbReference>
<protein>
    <submittedName>
        <fullName evidence="2">6-phosphogluconolactonase</fullName>
    </submittedName>
</protein>
<dbReference type="GO" id="GO:0019262">
    <property type="term" value="P:N-acetylneuraminate catabolic process"/>
    <property type="evidence" value="ECO:0007669"/>
    <property type="project" value="TreeGrafter"/>
</dbReference>
<name>A0A975IBU3_9SPIR</name>
<gene>
    <name evidence="2" type="ORF">HRI96_03495</name>
</gene>
<feature type="domain" description="Glucosamine/galactosamine-6-phosphate isomerase" evidence="1">
    <location>
        <begin position="9"/>
        <end position="226"/>
    </location>
</feature>
<organism evidence="2 3">
    <name type="scientific">Treponema parvum</name>
    <dbReference type="NCBI Taxonomy" id="138851"/>
    <lineage>
        <taxon>Bacteria</taxon>
        <taxon>Pseudomonadati</taxon>
        <taxon>Spirochaetota</taxon>
        <taxon>Spirochaetia</taxon>
        <taxon>Spirochaetales</taxon>
        <taxon>Treponemataceae</taxon>
        <taxon>Treponema</taxon>
    </lineage>
</organism>
<dbReference type="InterPro" id="IPR006148">
    <property type="entry name" value="Glc/Gal-6P_isomerase"/>
</dbReference>
<dbReference type="GO" id="GO:0005975">
    <property type="term" value="P:carbohydrate metabolic process"/>
    <property type="evidence" value="ECO:0007669"/>
    <property type="project" value="InterPro"/>
</dbReference>
<dbReference type="GO" id="GO:0042802">
    <property type="term" value="F:identical protein binding"/>
    <property type="evidence" value="ECO:0007669"/>
    <property type="project" value="TreeGrafter"/>
</dbReference>
<dbReference type="Pfam" id="PF01182">
    <property type="entry name" value="Glucosamine_iso"/>
    <property type="match status" value="1"/>
</dbReference>
<sequence length="246" mass="27263">MFTISVSQSPQELGQAAANRIALEINKAIKSKGHARIVLSTGASQFETIDALIKEDVDWSKVTMFHLDEYVALAETHIASFRKYLKERFVSKVNLKEAVFVNGEGNIKENIAYITKRLTEAPIDVGVIGIGENGHIAFNDPPADFNTKESYIVVNLDEKCKNQQVHEGWFKTVADVPDQAISMTVHQIMKSKVIVSSVPHAVKADAILKTLTSPVTNNVPATIMKTHPEWYLFIENASAEKAFPLK</sequence>
<dbReference type="Proteomes" id="UP000671995">
    <property type="component" value="Chromosome"/>
</dbReference>
<dbReference type="GO" id="GO:0006043">
    <property type="term" value="P:glucosamine catabolic process"/>
    <property type="evidence" value="ECO:0007669"/>
    <property type="project" value="TreeGrafter"/>
</dbReference>
<dbReference type="CDD" id="cd01399">
    <property type="entry name" value="GlcN6P_deaminase"/>
    <property type="match status" value="1"/>
</dbReference>
<dbReference type="Gene3D" id="3.40.50.1360">
    <property type="match status" value="1"/>
</dbReference>
<dbReference type="GO" id="GO:0004342">
    <property type="term" value="F:glucosamine-6-phosphate deaminase activity"/>
    <property type="evidence" value="ECO:0007669"/>
    <property type="project" value="InterPro"/>
</dbReference>
<reference evidence="2" key="1">
    <citation type="submission" date="2020-05" db="EMBL/GenBank/DDBJ databases">
        <authorList>
            <person name="Zeng H."/>
            <person name="Chan Y.K."/>
            <person name="Watt R.M."/>
        </authorList>
    </citation>
    <scope>NUCLEOTIDE SEQUENCE</scope>
    <source>
        <strain evidence="2">ATCC 700773</strain>
    </source>
</reference>